<dbReference type="Proteomes" id="UP000825228">
    <property type="component" value="Unassembled WGS sequence"/>
</dbReference>
<evidence type="ECO:0000259" key="1">
    <source>
        <dbReference type="Pfam" id="PF04101"/>
    </source>
</evidence>
<gene>
    <name evidence="2" type="ORF">HQ603_13915</name>
</gene>
<dbReference type="RefSeq" id="WP_222685104.1">
    <property type="nucleotide sequence ID" value="NZ_JABUBT010000018.1"/>
</dbReference>
<proteinExistence type="predicted"/>
<organism evidence="2 3">
    <name type="scientific">Rhodococcoides corynebacterioides</name>
    <dbReference type="NCBI Taxonomy" id="53972"/>
    <lineage>
        <taxon>Bacteria</taxon>
        <taxon>Bacillati</taxon>
        <taxon>Actinomycetota</taxon>
        <taxon>Actinomycetes</taxon>
        <taxon>Mycobacteriales</taxon>
        <taxon>Nocardiaceae</taxon>
        <taxon>Rhodococcoides</taxon>
    </lineage>
</organism>
<name>A0ABS7P5Z3_9NOCA</name>
<dbReference type="Gene3D" id="3.40.50.2000">
    <property type="entry name" value="Glycogen Phosphorylase B"/>
    <property type="match status" value="1"/>
</dbReference>
<evidence type="ECO:0000313" key="3">
    <source>
        <dbReference type="Proteomes" id="UP000825228"/>
    </source>
</evidence>
<comment type="caution">
    <text evidence="2">The sequence shown here is derived from an EMBL/GenBank/DDBJ whole genome shotgun (WGS) entry which is preliminary data.</text>
</comment>
<keyword evidence="3" id="KW-1185">Reference proteome</keyword>
<dbReference type="InterPro" id="IPR007235">
    <property type="entry name" value="Glyco_trans_28_C"/>
</dbReference>
<dbReference type="SUPFAM" id="SSF53756">
    <property type="entry name" value="UDP-Glycosyltransferase/glycogen phosphorylase"/>
    <property type="match status" value="1"/>
</dbReference>
<protein>
    <recommendedName>
        <fullName evidence="1">Glycosyl transferase family 28 C-terminal domain-containing protein</fullName>
    </recommendedName>
</protein>
<accession>A0ABS7P5Z3</accession>
<reference evidence="2 3" key="1">
    <citation type="submission" date="2020-06" db="EMBL/GenBank/DDBJ databases">
        <title>Taxonomy, biology and ecology of Rhodococcus bacteria occurring in California pistachio and other woody hosts as revealed by genome sequence analyses.</title>
        <authorList>
            <person name="Gai Y."/>
            <person name="Riely B."/>
        </authorList>
    </citation>
    <scope>NUCLEOTIDE SEQUENCE [LARGE SCALE GENOMIC DNA]</scope>
    <source>
        <strain evidence="2 3">BP-281</strain>
    </source>
</reference>
<feature type="domain" description="Glycosyl transferase family 28 C-terminal" evidence="1">
    <location>
        <begin position="221"/>
        <end position="280"/>
    </location>
</feature>
<sequence>MIGYYVHHHGVGHLTRASSIAALLRDDVTVFSSRPAPERSPFRQWVPVPLDTGPDARGATAGGALHWAPTGVPGLTERMAMIAAWIERHRPRAFVVDVSVEVSTFVRLMGIPLVVLAMPGQRTDAPHRLAYTLADRIVAPWSRTVYDPEWLREHSDKTVYAGSISRVADRASAGRRDPDTAVLLSGAGGSSLGAGYLDAVRAATPGVMWRGVGTPGDPWVDDVWPLLDSAGVVVTHGGQNAVADVAAANAPAVVVAEDRPFDEQRATARALGEAGLAVALDAWPDPSAWPGLLQRARGLTADLRAATEIDGAAARAAAAIESVAG</sequence>
<dbReference type="Pfam" id="PF04101">
    <property type="entry name" value="Glyco_tran_28_C"/>
    <property type="match status" value="1"/>
</dbReference>
<dbReference type="EMBL" id="JABUBU010000014">
    <property type="protein sequence ID" value="MBY6367848.1"/>
    <property type="molecule type" value="Genomic_DNA"/>
</dbReference>
<evidence type="ECO:0000313" key="2">
    <source>
        <dbReference type="EMBL" id="MBY6367848.1"/>
    </source>
</evidence>